<protein>
    <recommendedName>
        <fullName evidence="5">Transmembrane protein</fullName>
    </recommendedName>
</protein>
<dbReference type="OrthoDB" id="2556464at2759"/>
<feature type="compositionally biased region" description="Low complexity" evidence="1">
    <location>
        <begin position="352"/>
        <end position="374"/>
    </location>
</feature>
<organism evidence="3 4">
    <name type="scientific">Ustilago trichophora</name>
    <dbReference type="NCBI Taxonomy" id="86804"/>
    <lineage>
        <taxon>Eukaryota</taxon>
        <taxon>Fungi</taxon>
        <taxon>Dikarya</taxon>
        <taxon>Basidiomycota</taxon>
        <taxon>Ustilaginomycotina</taxon>
        <taxon>Ustilaginomycetes</taxon>
        <taxon>Ustilaginales</taxon>
        <taxon>Ustilaginaceae</taxon>
        <taxon>Ustilago</taxon>
    </lineage>
</organism>
<feature type="compositionally biased region" description="Low complexity" evidence="1">
    <location>
        <begin position="230"/>
        <end position="242"/>
    </location>
</feature>
<feature type="transmembrane region" description="Helical" evidence="2">
    <location>
        <begin position="294"/>
        <end position="313"/>
    </location>
</feature>
<feature type="region of interest" description="Disordered" evidence="1">
    <location>
        <begin position="417"/>
        <end position="479"/>
    </location>
</feature>
<keyword evidence="4" id="KW-1185">Reference proteome</keyword>
<keyword evidence="2" id="KW-0472">Membrane</keyword>
<evidence type="ECO:0000256" key="1">
    <source>
        <dbReference type="SAM" id="MobiDB-lite"/>
    </source>
</evidence>
<reference evidence="3 4" key="1">
    <citation type="submission" date="2018-03" db="EMBL/GenBank/DDBJ databases">
        <authorList>
            <person name="Guldener U."/>
        </authorList>
    </citation>
    <scope>NUCLEOTIDE SEQUENCE [LARGE SCALE GENOMIC DNA]</scope>
    <source>
        <strain evidence="3 4">NBRC100155</strain>
    </source>
</reference>
<feature type="region of interest" description="Disordered" evidence="1">
    <location>
        <begin position="352"/>
        <end position="377"/>
    </location>
</feature>
<sequence>MSTISNSTNTTPLPTTSLAANSSNIAATNIVTNATSNSQNEAMVTLLTFGPLSSCIRLPDLAAKSLPDALNLSSTAQSQIVQSWIASLPTTSSCTRLSWTFKPDYSDHLNSMATFQSHLEQLFPVGNSTEARTSKAVTSSAMRNAPVSTGTAGVATASVASFLGGAPGVISGSSATLPTGLPLWIAVVIASSALVHLLTFIIHIGSDLDALFPSFAAKLQNNPQEPILPNSTLSSNESSTTLIDTKTPPSEPEAKVAQPPSYTEPVTTQCLSSIESGPKPTPVLMRYSRKAKKLTVPLLLLSALGTIAVAVVVNSKFAAGPVGYFPTSLSPGVGGDQMPSFSTNMAAANASGYGGSSTSQNPSIIPSSSPNTTTKMLDSDRASTNVQSAATATRSMTKLVRRQITFFPTPSDMATVRPTSTASLSSFNTTSSSAPIPTTTTADSSPNASLFPPTPTPTPTPTVSPSITTTQPLTTTSTIESNSNNPLFIVVKSDSIHRLWWIVILDLLLWFAQRRRARCQTSMDKARRTILAQLSLPKNQPLAT</sequence>
<feature type="compositionally biased region" description="Low complexity" evidence="1">
    <location>
        <begin position="463"/>
        <end position="479"/>
    </location>
</feature>
<gene>
    <name evidence="3" type="ORF">UTRI_05484_B</name>
</gene>
<evidence type="ECO:0000313" key="3">
    <source>
        <dbReference type="EMBL" id="SPO30897.1"/>
    </source>
</evidence>
<feature type="compositionally biased region" description="Low complexity" evidence="1">
    <location>
        <begin position="419"/>
        <end position="446"/>
    </location>
</feature>
<keyword evidence="2" id="KW-1133">Transmembrane helix</keyword>
<accession>A0A5C3EMG9</accession>
<name>A0A5C3EMG9_9BASI</name>
<evidence type="ECO:0008006" key="5">
    <source>
        <dbReference type="Google" id="ProtNLM"/>
    </source>
</evidence>
<evidence type="ECO:0000256" key="2">
    <source>
        <dbReference type="SAM" id="Phobius"/>
    </source>
</evidence>
<dbReference type="Proteomes" id="UP000324022">
    <property type="component" value="Unassembled WGS sequence"/>
</dbReference>
<dbReference type="AlphaFoldDB" id="A0A5C3EMG9"/>
<feature type="compositionally biased region" description="Pro residues" evidence="1">
    <location>
        <begin position="452"/>
        <end position="462"/>
    </location>
</feature>
<dbReference type="EMBL" id="OOIN01000035">
    <property type="protein sequence ID" value="SPO30897.1"/>
    <property type="molecule type" value="Genomic_DNA"/>
</dbReference>
<evidence type="ECO:0000313" key="4">
    <source>
        <dbReference type="Proteomes" id="UP000324022"/>
    </source>
</evidence>
<proteinExistence type="predicted"/>
<feature type="region of interest" description="Disordered" evidence="1">
    <location>
        <begin position="226"/>
        <end position="264"/>
    </location>
</feature>
<keyword evidence="2" id="KW-0812">Transmembrane</keyword>
<feature type="transmembrane region" description="Helical" evidence="2">
    <location>
        <begin position="181"/>
        <end position="202"/>
    </location>
</feature>